<reference evidence="2" key="1">
    <citation type="submission" date="2022-11" db="EMBL/GenBank/DDBJ databases">
        <authorList>
            <person name="Hyden B.L."/>
            <person name="Feng K."/>
            <person name="Yates T."/>
            <person name="Jawdy S."/>
            <person name="Smart L.B."/>
            <person name="Muchero W."/>
        </authorList>
    </citation>
    <scope>NUCLEOTIDE SEQUENCE</scope>
    <source>
        <tissue evidence="2">Shoot tip</tissue>
    </source>
</reference>
<reference evidence="2" key="2">
    <citation type="journal article" date="2023" name="Int. J. Mol. Sci.">
        <title>De Novo Assembly and Annotation of 11 Diverse Shrub Willow (Salix) Genomes Reveals Novel Gene Organization in Sex-Linked Regions.</title>
        <authorList>
            <person name="Hyden B."/>
            <person name="Feng K."/>
            <person name="Yates T.B."/>
            <person name="Jawdy S."/>
            <person name="Cereghino C."/>
            <person name="Smart L.B."/>
            <person name="Muchero W."/>
        </authorList>
    </citation>
    <scope>NUCLEOTIDE SEQUENCE</scope>
    <source>
        <tissue evidence="2">Shoot tip</tissue>
    </source>
</reference>
<protein>
    <submittedName>
        <fullName evidence="2">Uncharacterized protein</fullName>
    </submittedName>
</protein>
<dbReference type="PROSITE" id="PS51257">
    <property type="entry name" value="PROKAR_LIPOPROTEIN"/>
    <property type="match status" value="1"/>
</dbReference>
<gene>
    <name evidence="2" type="ORF">OIU79_029485</name>
</gene>
<feature type="compositionally biased region" description="Basic and acidic residues" evidence="1">
    <location>
        <begin position="114"/>
        <end position="125"/>
    </location>
</feature>
<sequence>MKAKERAQILLTPLTGAAASCAGELSSSQASFQDNRLEEWDGVFLPVYALVFLLQIHKWIARHAMPDVWKSYVHPETQMITDYLKSTHIEKVGITISSSSYKSGVTWDDGSANGDERKGKERSEHGVWGLSKTRKE</sequence>
<accession>A0A9Q0ZVE8</accession>
<feature type="region of interest" description="Disordered" evidence="1">
    <location>
        <begin position="101"/>
        <end position="136"/>
    </location>
</feature>
<proteinExistence type="predicted"/>
<comment type="caution">
    <text evidence="2">The sequence shown here is derived from an EMBL/GenBank/DDBJ whole genome shotgun (WGS) entry which is preliminary data.</text>
</comment>
<name>A0A9Q0ZVE8_SALPP</name>
<organism evidence="2 3">
    <name type="scientific">Salix purpurea</name>
    <name type="common">Purple osier willow</name>
    <dbReference type="NCBI Taxonomy" id="77065"/>
    <lineage>
        <taxon>Eukaryota</taxon>
        <taxon>Viridiplantae</taxon>
        <taxon>Streptophyta</taxon>
        <taxon>Embryophyta</taxon>
        <taxon>Tracheophyta</taxon>
        <taxon>Spermatophyta</taxon>
        <taxon>Magnoliopsida</taxon>
        <taxon>eudicotyledons</taxon>
        <taxon>Gunneridae</taxon>
        <taxon>Pentapetalae</taxon>
        <taxon>rosids</taxon>
        <taxon>fabids</taxon>
        <taxon>Malpighiales</taxon>
        <taxon>Salicaceae</taxon>
        <taxon>Saliceae</taxon>
        <taxon>Salix</taxon>
    </lineage>
</organism>
<evidence type="ECO:0000313" key="2">
    <source>
        <dbReference type="EMBL" id="KAJ6748380.1"/>
    </source>
</evidence>
<keyword evidence="3" id="KW-1185">Reference proteome</keyword>
<evidence type="ECO:0000256" key="1">
    <source>
        <dbReference type="SAM" id="MobiDB-lite"/>
    </source>
</evidence>
<dbReference type="AlphaFoldDB" id="A0A9Q0ZVE8"/>
<dbReference type="Proteomes" id="UP001151532">
    <property type="component" value="Chromosome 12"/>
</dbReference>
<dbReference type="EMBL" id="JAPFFK010000008">
    <property type="protein sequence ID" value="KAJ6748380.1"/>
    <property type="molecule type" value="Genomic_DNA"/>
</dbReference>
<evidence type="ECO:0000313" key="3">
    <source>
        <dbReference type="Proteomes" id="UP001151532"/>
    </source>
</evidence>